<feature type="compositionally biased region" description="Basic and acidic residues" evidence="2">
    <location>
        <begin position="34"/>
        <end position="57"/>
    </location>
</feature>
<dbReference type="AlphaFoldDB" id="A0A6A6YBZ6"/>
<protein>
    <submittedName>
        <fullName evidence="3 5">Uncharacterized protein</fullName>
    </submittedName>
</protein>
<gene>
    <name evidence="3 5" type="ORF">BDZ99DRAFT_479598</name>
</gene>
<evidence type="ECO:0000256" key="1">
    <source>
        <dbReference type="SAM" id="Coils"/>
    </source>
</evidence>
<accession>A0A6A6YBZ6</accession>
<keyword evidence="1" id="KW-0175">Coiled coil</keyword>
<sequence length="136" mass="15574">MANCLADESDDEMHEIYYYKYMRGSMAIAHASDAAHRDLERQTAAARKREDNKKDSRMSLQTGGVLYAQEGREAVKNSELTKLRDARDKLERLEKRASNKIKRQQLAKDVAARKAVREYNKAHGIVVPRGPRRAVE</sequence>
<dbReference type="GeneID" id="54463145"/>
<proteinExistence type="predicted"/>
<feature type="region of interest" description="Disordered" evidence="2">
    <location>
        <begin position="34"/>
        <end position="65"/>
    </location>
</feature>
<evidence type="ECO:0000313" key="4">
    <source>
        <dbReference type="Proteomes" id="UP000504636"/>
    </source>
</evidence>
<feature type="coiled-coil region" evidence="1">
    <location>
        <begin position="76"/>
        <end position="107"/>
    </location>
</feature>
<evidence type="ECO:0000313" key="3">
    <source>
        <dbReference type="EMBL" id="KAF2806332.1"/>
    </source>
</evidence>
<dbReference type="RefSeq" id="XP_033573296.1">
    <property type="nucleotide sequence ID" value="XM_033722252.1"/>
</dbReference>
<reference evidence="3 5" key="1">
    <citation type="journal article" date="2020" name="Stud. Mycol.">
        <title>101 Dothideomycetes genomes: a test case for predicting lifestyles and emergence of pathogens.</title>
        <authorList>
            <person name="Haridas S."/>
            <person name="Albert R."/>
            <person name="Binder M."/>
            <person name="Bloem J."/>
            <person name="Labutti K."/>
            <person name="Salamov A."/>
            <person name="Andreopoulos B."/>
            <person name="Baker S."/>
            <person name="Barry K."/>
            <person name="Bills G."/>
            <person name="Bluhm B."/>
            <person name="Cannon C."/>
            <person name="Castanera R."/>
            <person name="Culley D."/>
            <person name="Daum C."/>
            <person name="Ezra D."/>
            <person name="Gonzalez J."/>
            <person name="Henrissat B."/>
            <person name="Kuo A."/>
            <person name="Liang C."/>
            <person name="Lipzen A."/>
            <person name="Lutzoni F."/>
            <person name="Magnuson J."/>
            <person name="Mondo S."/>
            <person name="Nolan M."/>
            <person name="Ohm R."/>
            <person name="Pangilinan J."/>
            <person name="Park H.-J."/>
            <person name="Ramirez L."/>
            <person name="Alfaro M."/>
            <person name="Sun H."/>
            <person name="Tritt A."/>
            <person name="Yoshinaga Y."/>
            <person name="Zwiers L.-H."/>
            <person name="Turgeon B."/>
            <person name="Goodwin S."/>
            <person name="Spatafora J."/>
            <person name="Crous P."/>
            <person name="Grigoriev I."/>
        </authorList>
    </citation>
    <scope>NUCLEOTIDE SEQUENCE</scope>
    <source>
        <strain evidence="3 5">CBS 304.34</strain>
    </source>
</reference>
<name>A0A6A6YBZ6_9PEZI</name>
<reference evidence="5" key="3">
    <citation type="submission" date="2025-04" db="UniProtKB">
        <authorList>
            <consortium name="RefSeq"/>
        </authorList>
    </citation>
    <scope>IDENTIFICATION</scope>
    <source>
        <strain evidence="5">CBS 304.34</strain>
    </source>
</reference>
<dbReference type="OrthoDB" id="3960471at2759"/>
<dbReference type="Proteomes" id="UP000504636">
    <property type="component" value="Unplaced"/>
</dbReference>
<reference evidence="5" key="2">
    <citation type="submission" date="2020-04" db="EMBL/GenBank/DDBJ databases">
        <authorList>
            <consortium name="NCBI Genome Project"/>
        </authorList>
    </citation>
    <scope>NUCLEOTIDE SEQUENCE</scope>
    <source>
        <strain evidence="5">CBS 304.34</strain>
    </source>
</reference>
<evidence type="ECO:0000313" key="5">
    <source>
        <dbReference type="RefSeq" id="XP_033573296.1"/>
    </source>
</evidence>
<organism evidence="3">
    <name type="scientific">Mytilinidion resinicola</name>
    <dbReference type="NCBI Taxonomy" id="574789"/>
    <lineage>
        <taxon>Eukaryota</taxon>
        <taxon>Fungi</taxon>
        <taxon>Dikarya</taxon>
        <taxon>Ascomycota</taxon>
        <taxon>Pezizomycotina</taxon>
        <taxon>Dothideomycetes</taxon>
        <taxon>Pleosporomycetidae</taxon>
        <taxon>Mytilinidiales</taxon>
        <taxon>Mytilinidiaceae</taxon>
        <taxon>Mytilinidion</taxon>
    </lineage>
</organism>
<dbReference type="EMBL" id="MU003707">
    <property type="protein sequence ID" value="KAF2806332.1"/>
    <property type="molecule type" value="Genomic_DNA"/>
</dbReference>
<keyword evidence="4" id="KW-1185">Reference proteome</keyword>
<evidence type="ECO:0000256" key="2">
    <source>
        <dbReference type="SAM" id="MobiDB-lite"/>
    </source>
</evidence>